<gene>
    <name evidence="2" type="ORF">BHC47_03515</name>
</gene>
<dbReference type="AlphaFoldDB" id="A0A2N9Y5L5"/>
<keyword evidence="1" id="KW-1133">Transmembrane helix</keyword>
<feature type="transmembrane region" description="Helical" evidence="1">
    <location>
        <begin position="62"/>
        <end position="82"/>
    </location>
</feature>
<evidence type="ECO:0000313" key="3">
    <source>
        <dbReference type="Proteomes" id="UP000231094"/>
    </source>
</evidence>
<evidence type="ECO:0000256" key="1">
    <source>
        <dbReference type="SAM" id="Phobius"/>
    </source>
</evidence>
<organism evidence="2 3">
    <name type="scientific">Snodgrassella alvi</name>
    <dbReference type="NCBI Taxonomy" id="1196083"/>
    <lineage>
        <taxon>Bacteria</taxon>
        <taxon>Pseudomonadati</taxon>
        <taxon>Pseudomonadota</taxon>
        <taxon>Betaproteobacteria</taxon>
        <taxon>Neisseriales</taxon>
        <taxon>Neisseriaceae</taxon>
        <taxon>Snodgrassella</taxon>
    </lineage>
</organism>
<proteinExistence type="predicted"/>
<protein>
    <submittedName>
        <fullName evidence="2">Uncharacterized protein</fullName>
    </submittedName>
</protein>
<keyword evidence="1" id="KW-0472">Membrane</keyword>
<accession>A0A2N9Y5L5</accession>
<keyword evidence="1" id="KW-0812">Transmembrane</keyword>
<comment type="caution">
    <text evidence="2">The sequence shown here is derived from an EMBL/GenBank/DDBJ whole genome shotgun (WGS) entry which is preliminary data.</text>
</comment>
<evidence type="ECO:0000313" key="2">
    <source>
        <dbReference type="EMBL" id="PIT63810.1"/>
    </source>
</evidence>
<reference evidence="2 3" key="1">
    <citation type="journal article" date="2017" name="MBio">
        <title>Type VI secretion-mediated competition in the bee gut microbiome.</title>
        <authorList>
            <person name="Steele M.I."/>
            <person name="Kwong W.K."/>
            <person name="Powell J.E."/>
            <person name="Whiteley M."/>
            <person name="Moran N.A."/>
        </authorList>
    </citation>
    <scope>NUCLEOTIDE SEQUENCE [LARGE SCALE GENOMIC DNA]</scope>
    <source>
        <strain evidence="2 3">PEB0171</strain>
    </source>
</reference>
<name>A0A2N9Y5L5_9NEIS</name>
<dbReference type="Proteomes" id="UP000231094">
    <property type="component" value="Unassembled WGS sequence"/>
</dbReference>
<sequence length="90" mass="10365">MPSVKSKLLSFIILFIFIYIILLSLIFFINPLWKLMEKISFYIDGILNSTGIALADGELDPAWFWVVFGIPLLAAFIITYCIKKFVNFHS</sequence>
<dbReference type="EMBL" id="MEIV01000025">
    <property type="protein sequence ID" value="PIT63810.1"/>
    <property type="molecule type" value="Genomic_DNA"/>
</dbReference>
<feature type="transmembrane region" description="Helical" evidence="1">
    <location>
        <begin position="12"/>
        <end position="33"/>
    </location>
</feature>